<keyword evidence="7 13" id="KW-0106">Calcium</keyword>
<comment type="pathway">
    <text evidence="3">Amino-acid degradation; L-phenylalanine degradation; acetoacetate and fumarate from L-phenylalanine: step 6/6.</text>
</comment>
<feature type="domain" description="Fumarylacetoacetase-like C-terminal" evidence="14">
    <location>
        <begin position="140"/>
        <end position="417"/>
    </location>
</feature>
<organism evidence="16 17">
    <name type="scientific">Variovorax paradoxus (strain EPS)</name>
    <dbReference type="NCBI Taxonomy" id="595537"/>
    <lineage>
        <taxon>Bacteria</taxon>
        <taxon>Pseudomonadati</taxon>
        <taxon>Pseudomonadota</taxon>
        <taxon>Betaproteobacteria</taxon>
        <taxon>Burkholderiales</taxon>
        <taxon>Comamonadaceae</taxon>
        <taxon>Variovorax</taxon>
    </lineage>
</organism>
<dbReference type="PANTHER" id="PTHR43069">
    <property type="entry name" value="FUMARYLACETOACETASE"/>
    <property type="match status" value="1"/>
</dbReference>
<reference evidence="16 17" key="2">
    <citation type="journal article" date="2013" name="Genome Announc.">
        <title>Genome of the Root-Associated Plant Growth-Promoting Bacterium Variovorax paradoxus Strain EPS.</title>
        <authorList>
            <person name="Han J.I."/>
            <person name="Spain J.C."/>
            <person name="Leadbetter J.R."/>
            <person name="Ovchinnikova G."/>
            <person name="Goodwin L.A."/>
            <person name="Han C.S."/>
            <person name="Woyke T."/>
            <person name="Davenport K.W."/>
            <person name="Orwin P.M."/>
        </authorList>
    </citation>
    <scope>NUCLEOTIDE SEQUENCE [LARGE SCALE GENOMIC DNA]</scope>
    <source>
        <strain evidence="16 17">EPS</strain>
    </source>
</reference>
<feature type="binding site" evidence="13">
    <location>
        <position position="246"/>
    </location>
    <ligand>
        <name>Ca(2+)</name>
        <dbReference type="ChEBI" id="CHEBI:29108"/>
    </ligand>
</feature>
<feature type="binding site" evidence="12">
    <location>
        <position position="373"/>
    </location>
    <ligand>
        <name>substrate</name>
    </ligand>
</feature>
<dbReference type="AlphaFoldDB" id="E6V1Z0"/>
<dbReference type="Pfam" id="PF01557">
    <property type="entry name" value="FAA_hydrolase"/>
    <property type="match status" value="1"/>
</dbReference>
<dbReference type="GO" id="GO:0006559">
    <property type="term" value="P:L-phenylalanine catabolic process"/>
    <property type="evidence" value="ECO:0007669"/>
    <property type="project" value="UniProtKB-UniPathway"/>
</dbReference>
<comment type="cofactor">
    <cofactor evidence="2 13">
        <name>Mg(2+)</name>
        <dbReference type="ChEBI" id="CHEBI:18420"/>
    </cofactor>
</comment>
<evidence type="ECO:0000259" key="15">
    <source>
        <dbReference type="Pfam" id="PF09298"/>
    </source>
</evidence>
<dbReference type="EMBL" id="CP002417">
    <property type="protein sequence ID" value="ADU37993.1"/>
    <property type="molecule type" value="Genomic_DNA"/>
</dbReference>
<accession>E6V1Z0</accession>
<dbReference type="Gene3D" id="3.90.850.10">
    <property type="entry name" value="Fumarylacetoacetase-like, C-terminal domain"/>
    <property type="match status" value="1"/>
</dbReference>
<proteinExistence type="predicted"/>
<dbReference type="Pfam" id="PF09298">
    <property type="entry name" value="FAA_hydrolase_N"/>
    <property type="match status" value="1"/>
</dbReference>
<evidence type="ECO:0000313" key="17">
    <source>
        <dbReference type="Proteomes" id="UP000008917"/>
    </source>
</evidence>
<dbReference type="GO" id="GO:0046872">
    <property type="term" value="F:metal ion binding"/>
    <property type="evidence" value="ECO:0007669"/>
    <property type="project" value="UniProtKB-KW"/>
</dbReference>
<evidence type="ECO:0000256" key="2">
    <source>
        <dbReference type="ARBA" id="ARBA00001946"/>
    </source>
</evidence>
<protein>
    <recommendedName>
        <fullName evidence="4">fumarylacetoacetase</fullName>
        <ecNumber evidence="4">3.7.1.2</ecNumber>
    </recommendedName>
</protein>
<dbReference type="HOGENOM" id="CLU_026207_2_0_4"/>
<comment type="cofactor">
    <cofactor evidence="1 13">
        <name>Ca(2+)</name>
        <dbReference type="ChEBI" id="CHEBI:29108"/>
    </cofactor>
</comment>
<keyword evidence="5 13" id="KW-0479">Metal-binding</keyword>
<dbReference type="InterPro" id="IPR005959">
    <property type="entry name" value="Fumarylacetoacetase"/>
</dbReference>
<dbReference type="SUPFAM" id="SSF63433">
    <property type="entry name" value="Fumarylacetoacetate hydrolase, FAH, N-terminal domain"/>
    <property type="match status" value="1"/>
</dbReference>
<dbReference type="SUPFAM" id="SSF56529">
    <property type="entry name" value="FAH"/>
    <property type="match status" value="1"/>
</dbReference>
<dbReference type="eggNOG" id="COG0179">
    <property type="taxonomic scope" value="Bacteria"/>
</dbReference>
<evidence type="ECO:0000256" key="13">
    <source>
        <dbReference type="PIRSR" id="PIRSR605959-3"/>
    </source>
</evidence>
<feature type="binding site" evidence="13">
    <location>
        <position position="214"/>
    </location>
    <ligand>
        <name>Ca(2+)</name>
        <dbReference type="ChEBI" id="CHEBI:29108"/>
    </ligand>
</feature>
<keyword evidence="9" id="KW-0828">Tyrosine catabolism</keyword>
<dbReference type="InterPro" id="IPR036663">
    <property type="entry name" value="Fumarylacetoacetase_C_sf"/>
</dbReference>
<dbReference type="UniPathway" id="UPA00139">
    <property type="reaction ID" value="UER00341"/>
</dbReference>
<evidence type="ECO:0000256" key="6">
    <source>
        <dbReference type="ARBA" id="ARBA00022801"/>
    </source>
</evidence>
<dbReference type="GO" id="GO:1902000">
    <property type="term" value="P:homogentisate catabolic process"/>
    <property type="evidence" value="ECO:0007669"/>
    <property type="project" value="TreeGrafter"/>
</dbReference>
<dbReference type="Gene3D" id="2.30.30.230">
    <property type="entry name" value="Fumarylacetoacetase, N-terminal domain"/>
    <property type="match status" value="1"/>
</dbReference>
<evidence type="ECO:0000256" key="7">
    <source>
        <dbReference type="ARBA" id="ARBA00022837"/>
    </source>
</evidence>
<reference evidence="17" key="1">
    <citation type="submission" date="2010-12" db="EMBL/GenBank/DDBJ databases">
        <title>Complete sequence of Variovorax paradoxus EPS.</title>
        <authorList>
            <consortium name="US DOE Joint Genome Institute"/>
            <person name="Lucas S."/>
            <person name="Copeland A."/>
            <person name="Lapidus A."/>
            <person name="Cheng J.-F."/>
            <person name="Goodwin L."/>
            <person name="Pitluck S."/>
            <person name="Teshima H."/>
            <person name="Detter J.C."/>
            <person name="Han C."/>
            <person name="Tapia R."/>
            <person name="Land M."/>
            <person name="Hauser L."/>
            <person name="Kyrpides N."/>
            <person name="Ivanova N."/>
            <person name="Ovchinnikova G."/>
            <person name="Orwin P."/>
            <person name="Han J.-I.G."/>
            <person name="Woyke T."/>
        </authorList>
    </citation>
    <scope>NUCLEOTIDE SEQUENCE [LARGE SCALE GENOMIC DNA]</scope>
    <source>
        <strain evidence="17">EPS</strain>
    </source>
</reference>
<keyword evidence="8 13" id="KW-0460">Magnesium</keyword>
<dbReference type="GO" id="GO:0006572">
    <property type="term" value="P:L-tyrosine catabolic process"/>
    <property type="evidence" value="ECO:0007669"/>
    <property type="project" value="UniProtKB-KW"/>
</dbReference>
<sequence length="441" mass="46409">MNPMLNATHDPALRSWVASANGAGAEFPIQNLPFAVFRPLDGNGPPRCGVGIGDRILDVGACAQHLDGLARTAALACRAPALNDLMALGAPAALALRAGVSQLLAERADSESDRDAASRALLGLDEVQLLMPVKVGGFTDFFASIHHATNAGRLFRPDMPLLPNYKHVPIAYNGRANSVRVSGAPVQRPFGQLKGPGDAAPRFAPAQRLDHEVELGVYVGAASTQGRPIAIGDAWQHVFGFSLLNDWSARDIQGWEYQPLGPFLAKSFATTVSPWVVTAEALAPFRVPAVARPAGDPSPLPYLWDDADQRHGGLRIVLDAHLRSERMAAGGLPPMRLSRSDTGLLYWTVAQMLAHHTSNGSALDTGDLLGSGTVSGESADALGSLLEITSGGSRPLMLPGGEQRTFLADGDEVILSGRCESPGHVAIGFGQCSGIVRAARN</sequence>
<name>E6V1Z0_VARPE</name>
<evidence type="ECO:0000256" key="12">
    <source>
        <dbReference type="PIRSR" id="PIRSR605959-2"/>
    </source>
</evidence>
<dbReference type="Proteomes" id="UP000008917">
    <property type="component" value="Chromosome"/>
</dbReference>
<feature type="domain" description="Fumarylacetoacetase N-terminal" evidence="15">
    <location>
        <begin position="30"/>
        <end position="132"/>
    </location>
</feature>
<evidence type="ECO:0000256" key="10">
    <source>
        <dbReference type="ARBA" id="ARBA00023232"/>
    </source>
</evidence>
<dbReference type="EC" id="3.7.1.2" evidence="4"/>
<keyword evidence="6 16" id="KW-0378">Hydrolase</keyword>
<feature type="binding site" evidence="12">
    <location>
        <position position="253"/>
    </location>
    <ligand>
        <name>substrate</name>
    </ligand>
</feature>
<feature type="binding site" evidence="12">
    <location>
        <position position="156"/>
    </location>
    <ligand>
        <name>substrate</name>
    </ligand>
</feature>
<feature type="binding site" evidence="13">
    <location>
        <position position="270"/>
    </location>
    <ligand>
        <name>Mg(2+)</name>
        <dbReference type="ChEBI" id="CHEBI:18420"/>
    </ligand>
</feature>
<evidence type="ECO:0000256" key="11">
    <source>
        <dbReference type="PIRSR" id="PIRSR605959-1"/>
    </source>
</evidence>
<evidence type="ECO:0000256" key="1">
    <source>
        <dbReference type="ARBA" id="ARBA00001913"/>
    </source>
</evidence>
<dbReference type="InterPro" id="IPR036462">
    <property type="entry name" value="Fumarylacetoacetase_N_sf"/>
</dbReference>
<gene>
    <name evidence="16" type="ordered locus">Varpa_3812</name>
</gene>
<evidence type="ECO:0000313" key="16">
    <source>
        <dbReference type="EMBL" id="ADU37993.1"/>
    </source>
</evidence>
<evidence type="ECO:0000256" key="5">
    <source>
        <dbReference type="ARBA" id="ARBA00022723"/>
    </source>
</evidence>
<dbReference type="PANTHER" id="PTHR43069:SF2">
    <property type="entry name" value="FUMARYLACETOACETASE"/>
    <property type="match status" value="1"/>
</dbReference>
<feature type="binding site" evidence="12">
    <location>
        <position position="257"/>
    </location>
    <ligand>
        <name>substrate</name>
    </ligand>
</feature>
<evidence type="ECO:0000256" key="9">
    <source>
        <dbReference type="ARBA" id="ARBA00022878"/>
    </source>
</evidence>
<dbReference type="GO" id="GO:0004334">
    <property type="term" value="F:fumarylacetoacetase activity"/>
    <property type="evidence" value="ECO:0007669"/>
    <property type="project" value="UniProtKB-EC"/>
</dbReference>
<feature type="binding site" evidence="12">
    <location>
        <position position="142"/>
    </location>
    <ligand>
        <name>substrate</name>
    </ligand>
</feature>
<feature type="binding site" evidence="13">
    <location>
        <position position="246"/>
    </location>
    <ligand>
        <name>Mg(2+)</name>
        <dbReference type="ChEBI" id="CHEBI:18420"/>
    </ligand>
</feature>
<dbReference type="InterPro" id="IPR011234">
    <property type="entry name" value="Fumarylacetoacetase-like_C"/>
</dbReference>
<evidence type="ECO:0000256" key="3">
    <source>
        <dbReference type="ARBA" id="ARBA00004782"/>
    </source>
</evidence>
<dbReference type="NCBIfam" id="TIGR01266">
    <property type="entry name" value="fum_ac_acetase"/>
    <property type="match status" value="1"/>
</dbReference>
<feature type="binding site" evidence="13">
    <location>
        <position position="212"/>
    </location>
    <ligand>
        <name>Ca(2+)</name>
        <dbReference type="ChEBI" id="CHEBI:29108"/>
    </ligand>
</feature>
<evidence type="ECO:0000259" key="14">
    <source>
        <dbReference type="Pfam" id="PF01557"/>
    </source>
</evidence>
<feature type="binding site" evidence="13">
    <location>
        <position position="140"/>
    </location>
    <ligand>
        <name>Ca(2+)</name>
        <dbReference type="ChEBI" id="CHEBI:29108"/>
    </ligand>
</feature>
<feature type="binding site" evidence="13">
    <location>
        <position position="266"/>
    </location>
    <ligand>
        <name>Mg(2+)</name>
        <dbReference type="ChEBI" id="CHEBI:18420"/>
    </ligand>
</feature>
<dbReference type="InterPro" id="IPR015377">
    <property type="entry name" value="Fumarylacetoacetase_N"/>
</dbReference>
<dbReference type="STRING" id="595537.Varpa_3812"/>
<evidence type="ECO:0000256" key="4">
    <source>
        <dbReference type="ARBA" id="ARBA00012094"/>
    </source>
</evidence>
<evidence type="ECO:0000256" key="8">
    <source>
        <dbReference type="ARBA" id="ARBA00022842"/>
    </source>
</evidence>
<feature type="active site" description="Proton acceptor" evidence="11">
    <location>
        <position position="147"/>
    </location>
</feature>
<keyword evidence="10" id="KW-0585">Phenylalanine catabolism</keyword>
<dbReference type="KEGG" id="vpe:Varpa_3812"/>